<dbReference type="EMBL" id="BLAL01000160">
    <property type="protein sequence ID" value="GES86199.1"/>
    <property type="molecule type" value="Genomic_DNA"/>
</dbReference>
<comment type="caution">
    <text evidence="7">The sequence shown here is derived from an EMBL/GenBank/DDBJ whole genome shotgun (WGS) entry which is preliminary data.</text>
</comment>
<dbReference type="InterPro" id="IPR011701">
    <property type="entry name" value="MFS"/>
</dbReference>
<evidence type="ECO:0000256" key="6">
    <source>
        <dbReference type="SAM" id="Phobius"/>
    </source>
</evidence>
<feature type="transmembrane region" description="Helical" evidence="6">
    <location>
        <begin position="286"/>
        <end position="306"/>
    </location>
</feature>
<dbReference type="InterPro" id="IPR036259">
    <property type="entry name" value="MFS_trans_sf"/>
</dbReference>
<feature type="transmembrane region" description="Helical" evidence="6">
    <location>
        <begin position="419"/>
        <end position="441"/>
    </location>
</feature>
<dbReference type="AlphaFoldDB" id="A0A8H3LFK1"/>
<dbReference type="GO" id="GO:0008506">
    <property type="term" value="F:sucrose:proton symporter activity"/>
    <property type="evidence" value="ECO:0007669"/>
    <property type="project" value="TreeGrafter"/>
</dbReference>
<keyword evidence="3 6" id="KW-0812">Transmembrane</keyword>
<evidence type="ECO:0000313" key="8">
    <source>
        <dbReference type="Proteomes" id="UP000615446"/>
    </source>
</evidence>
<feature type="transmembrane region" description="Helical" evidence="6">
    <location>
        <begin position="84"/>
        <end position="105"/>
    </location>
</feature>
<proteinExistence type="predicted"/>
<protein>
    <submittedName>
        <fullName evidence="7">MFS general substrate transporter</fullName>
    </submittedName>
</protein>
<feature type="transmembrane region" description="Helical" evidence="6">
    <location>
        <begin position="228"/>
        <end position="251"/>
    </location>
</feature>
<evidence type="ECO:0000313" key="7">
    <source>
        <dbReference type="EMBL" id="GES86199.1"/>
    </source>
</evidence>
<keyword evidence="5 6" id="KW-0472">Membrane</keyword>
<accession>A0A8H3LFK1</accession>
<feature type="transmembrane region" description="Helical" evidence="6">
    <location>
        <begin position="572"/>
        <end position="592"/>
    </location>
</feature>
<dbReference type="Pfam" id="PF07690">
    <property type="entry name" value="MFS_1"/>
    <property type="match status" value="1"/>
</dbReference>
<dbReference type="OrthoDB" id="28755at2759"/>
<reference evidence="7" key="1">
    <citation type="submission" date="2019-10" db="EMBL/GenBank/DDBJ databases">
        <title>Conservation and host-specific expression of non-tandemly repeated heterogenous ribosome RNA gene in arbuscular mycorrhizal fungi.</title>
        <authorList>
            <person name="Maeda T."/>
            <person name="Kobayashi Y."/>
            <person name="Nakagawa T."/>
            <person name="Ezawa T."/>
            <person name="Yamaguchi K."/>
            <person name="Bino T."/>
            <person name="Nishimoto Y."/>
            <person name="Shigenobu S."/>
            <person name="Kawaguchi M."/>
        </authorList>
    </citation>
    <scope>NUCLEOTIDE SEQUENCE</scope>
    <source>
        <strain evidence="7">HR1</strain>
    </source>
</reference>
<dbReference type="SUPFAM" id="SSF103473">
    <property type="entry name" value="MFS general substrate transporter"/>
    <property type="match status" value="1"/>
</dbReference>
<name>A0A8H3LFK1_9GLOM</name>
<evidence type="ECO:0000256" key="1">
    <source>
        <dbReference type="ARBA" id="ARBA00004141"/>
    </source>
</evidence>
<feature type="transmembrane region" description="Helical" evidence="6">
    <location>
        <begin position="157"/>
        <end position="181"/>
    </location>
</feature>
<feature type="transmembrane region" description="Helical" evidence="6">
    <location>
        <begin position="117"/>
        <end position="137"/>
    </location>
</feature>
<dbReference type="PANTHER" id="PTHR19432">
    <property type="entry name" value="SUGAR TRANSPORTER"/>
    <property type="match status" value="1"/>
</dbReference>
<comment type="subcellular location">
    <subcellularLocation>
        <location evidence="1">Membrane</location>
        <topology evidence="1">Multi-pass membrane protein</topology>
    </subcellularLocation>
</comment>
<keyword evidence="4 6" id="KW-1133">Transmembrane helix</keyword>
<feature type="transmembrane region" description="Helical" evidence="6">
    <location>
        <begin position="344"/>
        <end position="364"/>
    </location>
</feature>
<dbReference type="Proteomes" id="UP000615446">
    <property type="component" value="Unassembled WGS sequence"/>
</dbReference>
<dbReference type="PANTHER" id="PTHR19432:SF35">
    <property type="entry name" value="SOLUTE CARRIER FAMILY 45 MEMBER 3 ISOFORM X1"/>
    <property type="match status" value="1"/>
</dbReference>
<gene>
    <name evidence="7" type="ORF">RCL2_001326200</name>
</gene>
<sequence>MTSYTSSTTLDRHTHVIYKRNVTFSNDFYSKDNDNTSNIRGKNKTIKMILLTQCFAGLQLAWSVELAYGTPYLLSLGLSKSLVSLVWLAGPLSGLVMQPIVGLLSDNSTSRFGRRRPFLLAGGFAVVGSFICIGWTQDIVNLFFENGSSIATSLTKWLAVISFYVLDFAINCVQASCRVLIVDNLPPSLQEEGTAWASRMIGIGNVIGYFMGFANLVEMFPFLGRTQMQVLCALASIIILSSDILTCWAVNEKIFTGNTNKSKNFFFAIYETLSSIMKSFRTLPSYAQLLCNIQFFAWIGWFPFLFYSTTWVAEVHARSVGDYSSKSSSNDAVGETTRDGSFSLLLYSIVSLAASFILPCLVKLAERITRNSANSKLLRNQLFQFPISFLTVPKLWTISHFIFAFSMLSTWFVTNIFQASILISLCGISWTITMWAPYSLLGEFIANEESKALGTIERRDNEETVTYNLVESEGDDDDNVNEVDIENLRNLRRISDDDLVNSNVNNISTNSEAGILFGIHNTYIVLPEFLVTFFNSVVFAVLEPGGNDDDNTDFATRQRHHSHTHENLDADAIGFVLRFGGFMAIIAGIISIKLCKSGHPRILTDLGYDVLYTTSVAK</sequence>
<evidence type="ECO:0000256" key="5">
    <source>
        <dbReference type="ARBA" id="ARBA00023136"/>
    </source>
</evidence>
<evidence type="ECO:0000256" key="3">
    <source>
        <dbReference type="ARBA" id="ARBA00022692"/>
    </source>
</evidence>
<evidence type="ECO:0000256" key="2">
    <source>
        <dbReference type="ARBA" id="ARBA00022448"/>
    </source>
</evidence>
<feature type="transmembrane region" description="Helical" evidence="6">
    <location>
        <begin position="46"/>
        <end position="64"/>
    </location>
</feature>
<feature type="transmembrane region" description="Helical" evidence="6">
    <location>
        <begin position="202"/>
        <end position="222"/>
    </location>
</feature>
<dbReference type="GO" id="GO:0005886">
    <property type="term" value="C:plasma membrane"/>
    <property type="evidence" value="ECO:0007669"/>
    <property type="project" value="TreeGrafter"/>
</dbReference>
<evidence type="ECO:0000256" key="4">
    <source>
        <dbReference type="ARBA" id="ARBA00022989"/>
    </source>
</evidence>
<keyword evidence="2" id="KW-0813">Transport</keyword>
<organism evidence="7 8">
    <name type="scientific">Rhizophagus clarus</name>
    <dbReference type="NCBI Taxonomy" id="94130"/>
    <lineage>
        <taxon>Eukaryota</taxon>
        <taxon>Fungi</taxon>
        <taxon>Fungi incertae sedis</taxon>
        <taxon>Mucoromycota</taxon>
        <taxon>Glomeromycotina</taxon>
        <taxon>Glomeromycetes</taxon>
        <taxon>Glomerales</taxon>
        <taxon>Glomeraceae</taxon>
        <taxon>Rhizophagus</taxon>
    </lineage>
</organism>
<feature type="transmembrane region" description="Helical" evidence="6">
    <location>
        <begin position="523"/>
        <end position="542"/>
    </location>
</feature>
<feature type="transmembrane region" description="Helical" evidence="6">
    <location>
        <begin position="385"/>
        <end position="413"/>
    </location>
</feature>
<dbReference type="Gene3D" id="1.20.1250.20">
    <property type="entry name" value="MFS general substrate transporter like domains"/>
    <property type="match status" value="1"/>
</dbReference>